<evidence type="ECO:0000256" key="1">
    <source>
        <dbReference type="SAM" id="SignalP"/>
    </source>
</evidence>
<feature type="chain" id="PRO_5011594813" evidence="1">
    <location>
        <begin position="24"/>
        <end position="243"/>
    </location>
</feature>
<dbReference type="AlphaFoldDB" id="A0A1I1TDJ7"/>
<organism evidence="2 3">
    <name type="scientific">Flavobacterium phragmitis</name>
    <dbReference type="NCBI Taxonomy" id="739143"/>
    <lineage>
        <taxon>Bacteria</taxon>
        <taxon>Pseudomonadati</taxon>
        <taxon>Bacteroidota</taxon>
        <taxon>Flavobacteriia</taxon>
        <taxon>Flavobacteriales</taxon>
        <taxon>Flavobacteriaceae</taxon>
        <taxon>Flavobacterium</taxon>
    </lineage>
</organism>
<dbReference type="OrthoDB" id="1191352at2"/>
<reference evidence="3" key="1">
    <citation type="submission" date="2016-10" db="EMBL/GenBank/DDBJ databases">
        <authorList>
            <person name="Varghese N."/>
            <person name="Submissions S."/>
        </authorList>
    </citation>
    <scope>NUCLEOTIDE SEQUENCE [LARGE SCALE GENOMIC DNA]</scope>
    <source>
        <strain evidence="3">CGMCC 1.10370</strain>
    </source>
</reference>
<dbReference type="Proteomes" id="UP000199672">
    <property type="component" value="Unassembled WGS sequence"/>
</dbReference>
<dbReference type="STRING" id="739143.SAMN05216297_10934"/>
<gene>
    <name evidence="2" type="ORF">SAMN05216297_10934</name>
</gene>
<evidence type="ECO:0000313" key="2">
    <source>
        <dbReference type="EMBL" id="SFD54383.1"/>
    </source>
</evidence>
<keyword evidence="1" id="KW-0732">Signal</keyword>
<accession>A0A1I1TDJ7</accession>
<keyword evidence="3" id="KW-1185">Reference proteome</keyword>
<dbReference type="RefSeq" id="WP_091495484.1">
    <property type="nucleotide sequence ID" value="NZ_FOMH01000009.1"/>
</dbReference>
<name>A0A1I1TDJ7_9FLAO</name>
<feature type="signal peptide" evidence="1">
    <location>
        <begin position="1"/>
        <end position="23"/>
    </location>
</feature>
<evidence type="ECO:0000313" key="3">
    <source>
        <dbReference type="Proteomes" id="UP000199672"/>
    </source>
</evidence>
<proteinExistence type="predicted"/>
<protein>
    <submittedName>
        <fullName evidence="2">Uncharacterized protein</fullName>
    </submittedName>
</protein>
<dbReference type="EMBL" id="FOMH01000009">
    <property type="protein sequence ID" value="SFD54383.1"/>
    <property type="molecule type" value="Genomic_DNA"/>
</dbReference>
<sequence>MKTIKKGMLALVAVLGFGLSAQAQNTTTDVTKQAAVAAPGATVSLGGSVRVIDNKGTVKYLQVQNGLTQITNTNAAGNIVTTWQLGGALTDHTYIDAAGKIFALDGIKLVTNDMTPGTSVNIGEGSSHTGTTTGADPYAFLVRNEVTGETMKLLPSQLVKTGSAMVAVTTAGTSVDSLDSTSNLGFLPSDVTKVSVYRNGAKLLAGTDYTLTAGKLTVNGTGGADPEDYSLMTSDKIEVQWIN</sequence>